<feature type="compositionally biased region" description="Low complexity" evidence="11">
    <location>
        <begin position="1339"/>
        <end position="1351"/>
    </location>
</feature>
<dbReference type="GO" id="GO:0070971">
    <property type="term" value="C:endoplasmic reticulum exit site"/>
    <property type="evidence" value="ECO:0007669"/>
    <property type="project" value="TreeGrafter"/>
</dbReference>
<sequence>MPSEAAWHPAFMPNSAADLISKKATPSSNPISAPEHPFEPAKLIPPPPTSNLETHAVPTESLRENGALGGSDNTEHPKLPNLRNALTTSLASPGGVEFDEHPFHTGLPEEPVAQEKADFPSTGPTSSNKHMSSMSFARTVSEEVSLGGDDEIDHEWNIQRTDTDPFKLMPKSDRTNSFPQVPPAHSPAVNSAQLSHHAEDITTEVEQEPRDLFSDDEHNGEADFFAQTAAQNTSHEEKISIPENYHEYGGDVRQEEDQQLQARYDEGVPLVDSSQTFQQTPPVESAFEDDGGDGDDFFSRVSMSENTAEARPTLERKSTSQVINSFNFQSHEIAHQVALEENEQESVSEEPEGPISSQPKPGEGDLAEKWQAALGDDEFLDDDELLPDDEPKEIKALDPADLFGSDDEGFLEDTDEQNPLPEVSSQQTIVTDKQPNGYVDGCGNPPGAVSASGRPGSSSNRYLPTTPHLSNLQTTNSYAPVAPQFTDLSQPAAAGATPASYAPPVSAFSGQQTQPPRPELPKAESFANKAKGGYASPYDLPMEVVKPRKRPSLQQMNHSGTHSQPHSFDRRSSSSYESSLKPHHLPPTREVDEVEYTNPSVSTQPVSQTPPPPQNYVPKAGQSPPRRAPSNYLPQQTRRTTPPHAVVPPKRSQTQSPGTAYTGNNLQTSPLNLHQRPASTELSCPPRSSTGQPPIQTQPVGRPRGLSTGFNYIAPTDGREHDPLQRWKGAPVFCWGVGGAFVTSFPKDVPRYVNQTPMTIRSPGEVKIRNIKDIDPLSERLSRFPGPLKGKSKKKDVIAWLNSGIQILEQDTSYLRTSSSLTHDDKRTEERILLWKILRVFIEHDGILEGNPTVDAAVRAILSPGVGDGPDNAPSYTTGADISTITQSTKSTIMADPVDLGAVDGLRRFLLNGDREKAAWEAVDKRLWGHAMLISNTVSKELFKQVAQEFVQKEVRAVGENTESLAALYEVFAGNFEESIDELVPPSARAGFQMVSTSDTVGPSKDALQGLDRWRETLGLILSNRSFDDNKALNALGKLLSGYGRAEAGHICFMFARTHSIFGGIDDPSSNVVLVGSDHLRQPYEFDKEMEPILLTEVFEYGLSLANLSNAGTVTPHLSVYKLQHARILAEHGYREKALQYCESIITSITSQTRRSPYHHKLLIGELDDLSQRLKQSPKDEKSSWVSKPSIDKVSSSVWSTFNKFVAGDEVDTGTPGSASAGSGEHGPFARLAGGTPTISRAPSTVDLYGSYSGGIPINGAPATKAASRYAPGAAYTPPNHEPQSGSYQSAQLYGSQPRSSFEDTPSGPYQSSYPEPRRVEPEFGQNASHSFHSIQQAPSYTSPSPYTPISAESPFGQARSPYTPLKSALTAGLAVAHPSTDQTNETHTFETPVSSYDPPTTGYEAPINNHEPPSGGYKPPTNGYEPPTNGYEPPTSAYEPPSYEPGTIDNEPEPTEAPPKQKSFMDDGDDDFPVAKAEPAAPREKTKAEKDREADEAFRKAAEADGMLFLFLISAKSEIVPKKSGWGLSGWFGGGAKKDGADVQLNKPIRAKLGEASSFVYDPDLKRWVNKKAGAEETTAPAATPPPPKATGPRRAVSEMAGPPGPLGPTSAPRPMSAAGPPPSRSLSGSIPETNGERTGSAPPLSSGELTALPAMIRSVSNGSIGGVSAPPSRPGTSMSNASSIDDLLGPPTAGGRKGTARAKKKGRGYIDVMGDKAVGS</sequence>
<protein>
    <recommendedName>
        <fullName evidence="10">Protein transport protein sec16</fullName>
    </recommendedName>
</protein>
<feature type="region of interest" description="Disordered" evidence="11">
    <location>
        <begin position="273"/>
        <end position="319"/>
    </location>
</feature>
<dbReference type="GO" id="GO:0012507">
    <property type="term" value="C:ER to Golgi transport vesicle membrane"/>
    <property type="evidence" value="ECO:0007669"/>
    <property type="project" value="TreeGrafter"/>
</dbReference>
<proteinExistence type="inferred from homology"/>
<keyword evidence="3 10" id="KW-0813">Transport</keyword>
<dbReference type="GO" id="GO:0070973">
    <property type="term" value="P:protein localization to endoplasmic reticulum exit site"/>
    <property type="evidence" value="ECO:0007669"/>
    <property type="project" value="TreeGrafter"/>
</dbReference>
<dbReference type="Pfam" id="PF12935">
    <property type="entry name" value="Sec16_N"/>
    <property type="match status" value="1"/>
</dbReference>
<dbReference type="InterPro" id="IPR024468">
    <property type="entry name" value="Sec16_N"/>
</dbReference>
<evidence type="ECO:0000256" key="5">
    <source>
        <dbReference type="ARBA" id="ARBA00022892"/>
    </source>
</evidence>
<feature type="compositionally biased region" description="Acidic residues" evidence="11">
    <location>
        <begin position="404"/>
        <end position="416"/>
    </location>
</feature>
<organism evidence="15 16">
    <name type="scientific">Oidiodendron maius (strain Zn)</name>
    <dbReference type="NCBI Taxonomy" id="913774"/>
    <lineage>
        <taxon>Eukaryota</taxon>
        <taxon>Fungi</taxon>
        <taxon>Dikarya</taxon>
        <taxon>Ascomycota</taxon>
        <taxon>Pezizomycotina</taxon>
        <taxon>Leotiomycetes</taxon>
        <taxon>Leotiomycetes incertae sedis</taxon>
        <taxon>Myxotrichaceae</taxon>
        <taxon>Oidiodendron</taxon>
    </lineage>
</organism>
<name>A0A0C3GIN0_OIDMZ</name>
<gene>
    <name evidence="15" type="ORF">OIDMADRAFT_132996</name>
</gene>
<keyword evidence="8 10" id="KW-0472">Membrane</keyword>
<feature type="compositionally biased region" description="Acidic residues" evidence="11">
    <location>
        <begin position="375"/>
        <end position="391"/>
    </location>
</feature>
<feature type="compositionally biased region" description="Polar residues" evidence="11">
    <location>
        <begin position="1676"/>
        <end position="1685"/>
    </location>
</feature>
<evidence type="ECO:0000259" key="12">
    <source>
        <dbReference type="Pfam" id="PF12931"/>
    </source>
</evidence>
<comment type="function">
    <text evidence="9 10">Involved in the initiation of assembly of the COPII coat required for the formation of transport vesicles from the endoplasmic reticulum (ER) and the selection of cargo molecules. Also involved in autophagy.</text>
</comment>
<dbReference type="Pfam" id="PF12932">
    <property type="entry name" value="Sec16"/>
    <property type="match status" value="1"/>
</dbReference>
<evidence type="ECO:0000256" key="3">
    <source>
        <dbReference type="ARBA" id="ARBA00022448"/>
    </source>
</evidence>
<evidence type="ECO:0000256" key="10">
    <source>
        <dbReference type="RuleBase" id="RU364101"/>
    </source>
</evidence>
<feature type="compositionally biased region" description="Acidic residues" evidence="11">
    <location>
        <begin position="340"/>
        <end position="352"/>
    </location>
</feature>
<feature type="compositionally biased region" description="Polar residues" evidence="11">
    <location>
        <begin position="1326"/>
        <end position="1338"/>
    </location>
</feature>
<evidence type="ECO:0000256" key="6">
    <source>
        <dbReference type="ARBA" id="ARBA00022927"/>
    </source>
</evidence>
<feature type="region of interest" description="Disordered" evidence="11">
    <location>
        <begin position="1213"/>
        <end position="1238"/>
    </location>
</feature>
<dbReference type="PANTHER" id="PTHR13402">
    <property type="entry name" value="RGPR-RELATED"/>
    <property type="match status" value="1"/>
</dbReference>
<evidence type="ECO:0000256" key="4">
    <source>
        <dbReference type="ARBA" id="ARBA00022824"/>
    </source>
</evidence>
<feature type="compositionally biased region" description="Basic and acidic residues" evidence="11">
    <location>
        <begin position="154"/>
        <end position="174"/>
    </location>
</feature>
<evidence type="ECO:0000256" key="2">
    <source>
        <dbReference type="ARBA" id="ARBA00005927"/>
    </source>
</evidence>
<feature type="region of interest" description="Disordered" evidence="11">
    <location>
        <begin position="18"/>
        <end position="133"/>
    </location>
</feature>
<comment type="subcellular location">
    <subcellularLocation>
        <location evidence="1">Endoplasmic reticulum membrane</location>
        <topology evidence="1">Peripheral membrane protein</topology>
        <orientation evidence="1">Cytoplasmic side</orientation>
    </subcellularLocation>
</comment>
<dbReference type="InParanoid" id="A0A0C3GIN0"/>
<feature type="domain" description="Sec16 N-terminal" evidence="14">
    <location>
        <begin position="261"/>
        <end position="423"/>
    </location>
</feature>
<dbReference type="GO" id="GO:0016192">
    <property type="term" value="P:vesicle-mediated transport"/>
    <property type="evidence" value="ECO:0007669"/>
    <property type="project" value="UniProtKB-KW"/>
</dbReference>
<feature type="compositionally biased region" description="Polar residues" evidence="11">
    <location>
        <begin position="455"/>
        <end position="478"/>
    </location>
</feature>
<evidence type="ECO:0000259" key="13">
    <source>
        <dbReference type="Pfam" id="PF12932"/>
    </source>
</evidence>
<dbReference type="OrthoDB" id="8918678at2759"/>
<dbReference type="EMBL" id="KN832885">
    <property type="protein sequence ID" value="KIM96000.1"/>
    <property type="molecule type" value="Genomic_DNA"/>
</dbReference>
<dbReference type="GO" id="GO:0006914">
    <property type="term" value="P:autophagy"/>
    <property type="evidence" value="ECO:0007669"/>
    <property type="project" value="UniProtKB-KW"/>
</dbReference>
<dbReference type="InterPro" id="IPR024298">
    <property type="entry name" value="Sec16_Sec23-bd"/>
</dbReference>
<accession>A0A0C3GIN0</accession>
<evidence type="ECO:0000259" key="14">
    <source>
        <dbReference type="Pfam" id="PF12935"/>
    </source>
</evidence>
<feature type="compositionally biased region" description="Polar residues" evidence="11">
    <location>
        <begin position="122"/>
        <end position="133"/>
    </location>
</feature>
<reference evidence="16" key="2">
    <citation type="submission" date="2015-01" db="EMBL/GenBank/DDBJ databases">
        <title>Evolutionary Origins and Diversification of the Mycorrhizal Mutualists.</title>
        <authorList>
            <consortium name="DOE Joint Genome Institute"/>
            <consortium name="Mycorrhizal Genomics Consortium"/>
            <person name="Kohler A."/>
            <person name="Kuo A."/>
            <person name="Nagy L.G."/>
            <person name="Floudas D."/>
            <person name="Copeland A."/>
            <person name="Barry K.W."/>
            <person name="Cichocki N."/>
            <person name="Veneault-Fourrey C."/>
            <person name="LaButti K."/>
            <person name="Lindquist E.A."/>
            <person name="Lipzen A."/>
            <person name="Lundell T."/>
            <person name="Morin E."/>
            <person name="Murat C."/>
            <person name="Riley R."/>
            <person name="Ohm R."/>
            <person name="Sun H."/>
            <person name="Tunlid A."/>
            <person name="Henrissat B."/>
            <person name="Grigoriev I.V."/>
            <person name="Hibbett D.S."/>
            <person name="Martin F."/>
        </authorList>
    </citation>
    <scope>NUCLEOTIDE SEQUENCE [LARGE SCALE GENOMIC DNA]</scope>
    <source>
        <strain evidence="16">Zn</strain>
    </source>
</reference>
<feature type="compositionally biased region" description="Acidic residues" evidence="11">
    <location>
        <begin position="286"/>
        <end position="296"/>
    </location>
</feature>
<dbReference type="STRING" id="913774.A0A0C3GIN0"/>
<dbReference type="GO" id="GO:0015031">
    <property type="term" value="P:protein transport"/>
    <property type="evidence" value="ECO:0007669"/>
    <property type="project" value="UniProtKB-KW"/>
</dbReference>
<feature type="compositionally biased region" description="Polar residues" evidence="11">
    <location>
        <begin position="423"/>
        <end position="434"/>
    </location>
</feature>
<keyword evidence="6 10" id="KW-0653">Protein transport</keyword>
<evidence type="ECO:0000256" key="8">
    <source>
        <dbReference type="ARBA" id="ARBA00023136"/>
    </source>
</evidence>
<evidence type="ECO:0000256" key="1">
    <source>
        <dbReference type="ARBA" id="ARBA00004397"/>
    </source>
</evidence>
<dbReference type="Gene3D" id="1.25.40.1030">
    <property type="match status" value="1"/>
</dbReference>
<keyword evidence="4 10" id="KW-0256">Endoplasmic reticulum</keyword>
<dbReference type="GO" id="GO:0007030">
    <property type="term" value="P:Golgi organization"/>
    <property type="evidence" value="ECO:0007669"/>
    <property type="project" value="TreeGrafter"/>
</dbReference>
<evidence type="ECO:0000256" key="11">
    <source>
        <dbReference type="SAM" id="MobiDB-lite"/>
    </source>
</evidence>
<dbReference type="PANTHER" id="PTHR13402:SF6">
    <property type="entry name" value="SECRETORY 16, ISOFORM I"/>
    <property type="match status" value="1"/>
</dbReference>
<comment type="similarity">
    <text evidence="2 10">Belongs to the SEC16 family.</text>
</comment>
<keyword evidence="7 10" id="KW-0072">Autophagy</keyword>
<evidence type="ECO:0000256" key="7">
    <source>
        <dbReference type="ARBA" id="ARBA00023006"/>
    </source>
</evidence>
<evidence type="ECO:0000313" key="15">
    <source>
        <dbReference type="EMBL" id="KIM96000.1"/>
    </source>
</evidence>
<dbReference type="Proteomes" id="UP000054321">
    <property type="component" value="Unassembled WGS sequence"/>
</dbReference>
<reference evidence="15 16" key="1">
    <citation type="submission" date="2014-04" db="EMBL/GenBank/DDBJ databases">
        <authorList>
            <consortium name="DOE Joint Genome Institute"/>
            <person name="Kuo A."/>
            <person name="Martino E."/>
            <person name="Perotto S."/>
            <person name="Kohler A."/>
            <person name="Nagy L.G."/>
            <person name="Floudas D."/>
            <person name="Copeland A."/>
            <person name="Barry K.W."/>
            <person name="Cichocki N."/>
            <person name="Veneault-Fourrey C."/>
            <person name="LaButti K."/>
            <person name="Lindquist E.A."/>
            <person name="Lipzen A."/>
            <person name="Lundell T."/>
            <person name="Morin E."/>
            <person name="Murat C."/>
            <person name="Sun H."/>
            <person name="Tunlid A."/>
            <person name="Henrissat B."/>
            <person name="Grigoriev I.V."/>
            <person name="Hibbett D.S."/>
            <person name="Martin F."/>
            <person name="Nordberg H.P."/>
            <person name="Cantor M.N."/>
            <person name="Hua S.X."/>
        </authorList>
    </citation>
    <scope>NUCLEOTIDE SEQUENCE [LARGE SCALE GENOMIC DNA]</scope>
    <source>
        <strain evidence="15 16">Zn</strain>
    </source>
</reference>
<dbReference type="FunFam" id="1.25.40.1030:FF:000008">
    <property type="entry name" value="Protein transport protein sec16"/>
    <property type="match status" value="1"/>
</dbReference>
<dbReference type="InterPro" id="IPR024340">
    <property type="entry name" value="Sec16_CCD"/>
</dbReference>
<feature type="compositionally biased region" description="Basic and acidic residues" evidence="11">
    <location>
        <begin position="1482"/>
        <end position="1495"/>
    </location>
</feature>
<dbReference type="GO" id="GO:0005789">
    <property type="term" value="C:endoplasmic reticulum membrane"/>
    <property type="evidence" value="ECO:0007669"/>
    <property type="project" value="UniProtKB-SubCell"/>
</dbReference>
<feature type="domain" description="Sec16 Sec23-binding" evidence="12">
    <location>
        <begin position="906"/>
        <end position="1209"/>
    </location>
</feature>
<evidence type="ECO:0000313" key="16">
    <source>
        <dbReference type="Proteomes" id="UP000054321"/>
    </source>
</evidence>
<feature type="compositionally biased region" description="Polar residues" evidence="11">
    <location>
        <begin position="1380"/>
        <end position="1399"/>
    </location>
</feature>
<evidence type="ECO:0000256" key="9">
    <source>
        <dbReference type="ARBA" id="ARBA00024687"/>
    </source>
</evidence>
<dbReference type="CDD" id="cd09233">
    <property type="entry name" value="ACE1-Sec16-like"/>
    <property type="match status" value="1"/>
</dbReference>
<feature type="compositionally biased region" description="Polar residues" evidence="11">
    <location>
        <begin position="273"/>
        <end position="282"/>
    </location>
</feature>
<dbReference type="HOGENOM" id="CLU_001147_0_0_1"/>
<feature type="compositionally biased region" description="Polar residues" evidence="11">
    <location>
        <begin position="552"/>
        <end position="562"/>
    </location>
</feature>
<dbReference type="Pfam" id="PF12931">
    <property type="entry name" value="TPR_Sec16"/>
    <property type="match status" value="1"/>
</dbReference>
<feature type="region of interest" description="Disordered" evidence="11">
    <location>
        <begin position="338"/>
        <end position="706"/>
    </location>
</feature>
<feature type="domain" description="Sec16 central conserved" evidence="13">
    <location>
        <begin position="730"/>
        <end position="846"/>
    </location>
</feature>
<feature type="region of interest" description="Disordered" evidence="11">
    <location>
        <begin position="150"/>
        <end position="195"/>
    </location>
</feature>
<keyword evidence="5 10" id="KW-0931">ER-Golgi transport</keyword>
<feature type="region of interest" description="Disordered" evidence="11">
    <location>
        <begin position="1272"/>
        <end position="1495"/>
    </location>
</feature>
<feature type="compositionally biased region" description="Low complexity" evidence="11">
    <location>
        <begin position="491"/>
        <end position="504"/>
    </location>
</feature>
<feature type="compositionally biased region" description="Polar residues" evidence="11">
    <location>
        <begin position="651"/>
        <end position="699"/>
    </location>
</feature>
<feature type="region of interest" description="Disordered" evidence="11">
    <location>
        <begin position="1572"/>
        <end position="1708"/>
    </location>
</feature>
<keyword evidence="16" id="KW-1185">Reference proteome</keyword>
<feature type="compositionally biased region" description="Polar residues" evidence="11">
    <location>
        <begin position="1282"/>
        <end position="1314"/>
    </location>
</feature>